<dbReference type="OrthoDB" id="5297106at2"/>
<dbReference type="RefSeq" id="WP_039317292.1">
    <property type="nucleotide sequence ID" value="NZ_CP084655.1"/>
</dbReference>
<dbReference type="GO" id="GO:0043565">
    <property type="term" value="F:sequence-specific DNA binding"/>
    <property type="evidence" value="ECO:0007669"/>
    <property type="project" value="UniProtKB-ARBA"/>
</dbReference>
<proteinExistence type="predicted"/>
<dbReference type="EMBL" id="JQOD01000007">
    <property type="protein sequence ID" value="KGA32041.1"/>
    <property type="molecule type" value="Genomic_DNA"/>
</dbReference>
<dbReference type="InterPro" id="IPR008651">
    <property type="entry name" value="Uncharacterised_HicB"/>
</dbReference>
<sequence length="120" mass="13474">MTKALNTPNTMVVSGQPAIISYVPEIGMFRGKFIGLSGYCDFVADSINGLRSEGEISLREYLEDCQENGIEPYEREEKVKTFTLRYPESFGERLTTAAAERQISVNTFIVETLSEHLKQA</sequence>
<dbReference type="InterPro" id="IPR013321">
    <property type="entry name" value="Arc_rbn_hlx_hlx"/>
</dbReference>
<name>A0A0M2EWA4_9GAMM</name>
<dbReference type="InterPro" id="IPR010985">
    <property type="entry name" value="Ribbon_hlx_hlx"/>
</dbReference>
<dbReference type="Proteomes" id="UP000029435">
    <property type="component" value="Unassembled WGS sequence"/>
</dbReference>
<dbReference type="PATRIC" id="fig|180957.25.peg.797"/>
<gene>
    <name evidence="1" type="ORF">KU74_19100</name>
</gene>
<comment type="caution">
    <text evidence="1">The sequence shown here is derived from an EMBL/GenBank/DDBJ whole genome shotgun (WGS) entry which is preliminary data.</text>
</comment>
<evidence type="ECO:0000313" key="1">
    <source>
        <dbReference type="EMBL" id="KGA32041.1"/>
    </source>
</evidence>
<protein>
    <submittedName>
        <fullName evidence="1">DNA repair protein</fullName>
    </submittedName>
</protein>
<dbReference type="SUPFAM" id="SSF47598">
    <property type="entry name" value="Ribbon-helix-helix"/>
    <property type="match status" value="1"/>
</dbReference>
<dbReference type="AlphaFoldDB" id="A0A0M2EWA4"/>
<reference evidence="1 2" key="1">
    <citation type="submission" date="2014-08" db="EMBL/GenBank/DDBJ databases">
        <title>Genome sequences of NCPPB Pectobacterium isolates.</title>
        <authorList>
            <person name="Glover R.H."/>
            <person name="Sapp M."/>
            <person name="Elphinstone J."/>
        </authorList>
    </citation>
    <scope>NUCLEOTIDE SEQUENCE [LARGE SCALE GENOMIC DNA]</scope>
    <source>
        <strain evidence="1 2">LMG 21372</strain>
    </source>
</reference>
<accession>A0A0M2EWA4</accession>
<dbReference type="Gene3D" id="1.10.1220.10">
    <property type="entry name" value="Met repressor-like"/>
    <property type="match status" value="1"/>
</dbReference>
<evidence type="ECO:0000313" key="2">
    <source>
        <dbReference type="Proteomes" id="UP000029435"/>
    </source>
</evidence>
<dbReference type="Pfam" id="PF05534">
    <property type="entry name" value="HicB"/>
    <property type="match status" value="1"/>
</dbReference>
<dbReference type="STRING" id="180957.B5S52_00775"/>
<organism evidence="1 2">
    <name type="scientific">Pectobacterium brasiliense</name>
    <dbReference type="NCBI Taxonomy" id="180957"/>
    <lineage>
        <taxon>Bacteria</taxon>
        <taxon>Pseudomonadati</taxon>
        <taxon>Pseudomonadota</taxon>
        <taxon>Gammaproteobacteria</taxon>
        <taxon>Enterobacterales</taxon>
        <taxon>Pectobacteriaceae</taxon>
        <taxon>Pectobacterium</taxon>
    </lineage>
</organism>
<dbReference type="GO" id="GO:0006355">
    <property type="term" value="P:regulation of DNA-templated transcription"/>
    <property type="evidence" value="ECO:0007669"/>
    <property type="project" value="InterPro"/>
</dbReference>